<evidence type="ECO:0000256" key="7">
    <source>
        <dbReference type="ARBA" id="ARBA00023160"/>
    </source>
</evidence>
<dbReference type="RefSeq" id="WP_378094840.1">
    <property type="nucleotide sequence ID" value="NZ_JBHSEP010000005.1"/>
</dbReference>
<dbReference type="NCBIfam" id="TIGR00556">
    <property type="entry name" value="pantethn_trn"/>
    <property type="match status" value="1"/>
</dbReference>
<dbReference type="SUPFAM" id="SSF56214">
    <property type="entry name" value="4'-phosphopantetheinyl transferase"/>
    <property type="match status" value="1"/>
</dbReference>
<dbReference type="EC" id="2.7.8.7" evidence="8"/>
<keyword evidence="3 8" id="KW-0479">Metal-binding</keyword>
<evidence type="ECO:0000256" key="6">
    <source>
        <dbReference type="ARBA" id="ARBA00023098"/>
    </source>
</evidence>
<comment type="function">
    <text evidence="8">Transfers the 4'-phosphopantetheine moiety from coenzyme A to a Ser of acyl-carrier-protein.</text>
</comment>
<dbReference type="Gene3D" id="3.90.470.20">
    <property type="entry name" value="4'-phosphopantetheinyl transferase domain"/>
    <property type="match status" value="1"/>
</dbReference>
<dbReference type="InterPro" id="IPR002582">
    <property type="entry name" value="ACPS"/>
</dbReference>
<comment type="caution">
    <text evidence="10">The sequence shown here is derived from an EMBL/GenBank/DDBJ whole genome shotgun (WGS) entry which is preliminary data.</text>
</comment>
<gene>
    <name evidence="8 10" type="primary">acpS</name>
    <name evidence="10" type="ORF">ACFO3S_09725</name>
</gene>
<comment type="subcellular location">
    <subcellularLocation>
        <location evidence="8">Cytoplasm</location>
    </subcellularLocation>
</comment>
<evidence type="ECO:0000256" key="5">
    <source>
        <dbReference type="ARBA" id="ARBA00022842"/>
    </source>
</evidence>
<keyword evidence="2 8" id="KW-0808">Transferase</keyword>
<evidence type="ECO:0000313" key="11">
    <source>
        <dbReference type="Proteomes" id="UP001596028"/>
    </source>
</evidence>
<dbReference type="GO" id="GO:0008897">
    <property type="term" value="F:holo-[acyl-carrier-protein] synthase activity"/>
    <property type="evidence" value="ECO:0007669"/>
    <property type="project" value="UniProtKB-EC"/>
</dbReference>
<protein>
    <recommendedName>
        <fullName evidence="8">Holo-[acyl-carrier-protein] synthase</fullName>
        <shortName evidence="8">Holo-ACP synthase</shortName>
        <ecNumber evidence="8">2.7.8.7</ecNumber>
    </recommendedName>
    <alternativeName>
        <fullName evidence="8">4'-phosphopantetheinyl transferase AcpS</fullName>
    </alternativeName>
</protein>
<keyword evidence="7 8" id="KW-0275">Fatty acid biosynthesis</keyword>
<dbReference type="EMBL" id="JBHSEP010000005">
    <property type="protein sequence ID" value="MFC4598511.1"/>
    <property type="molecule type" value="Genomic_DNA"/>
</dbReference>
<evidence type="ECO:0000256" key="3">
    <source>
        <dbReference type="ARBA" id="ARBA00022723"/>
    </source>
</evidence>
<comment type="catalytic activity">
    <reaction evidence="8">
        <text>apo-[ACP] + CoA = holo-[ACP] + adenosine 3',5'-bisphosphate + H(+)</text>
        <dbReference type="Rhea" id="RHEA:12068"/>
        <dbReference type="Rhea" id="RHEA-COMP:9685"/>
        <dbReference type="Rhea" id="RHEA-COMP:9690"/>
        <dbReference type="ChEBI" id="CHEBI:15378"/>
        <dbReference type="ChEBI" id="CHEBI:29999"/>
        <dbReference type="ChEBI" id="CHEBI:57287"/>
        <dbReference type="ChEBI" id="CHEBI:58343"/>
        <dbReference type="ChEBI" id="CHEBI:64479"/>
        <dbReference type="EC" id="2.7.8.7"/>
    </reaction>
</comment>
<name>A0ABV9F976_9BACL</name>
<evidence type="ECO:0000313" key="10">
    <source>
        <dbReference type="EMBL" id="MFC4598511.1"/>
    </source>
</evidence>
<evidence type="ECO:0000256" key="1">
    <source>
        <dbReference type="ARBA" id="ARBA00022516"/>
    </source>
</evidence>
<evidence type="ECO:0000256" key="8">
    <source>
        <dbReference type="HAMAP-Rule" id="MF_00101"/>
    </source>
</evidence>
<keyword evidence="1 8" id="KW-0444">Lipid biosynthesis</keyword>
<dbReference type="NCBIfam" id="TIGR00516">
    <property type="entry name" value="acpS"/>
    <property type="match status" value="1"/>
</dbReference>
<comment type="cofactor">
    <cofactor evidence="8">
        <name>Mg(2+)</name>
        <dbReference type="ChEBI" id="CHEBI:18420"/>
    </cofactor>
</comment>
<dbReference type="Proteomes" id="UP001596028">
    <property type="component" value="Unassembled WGS sequence"/>
</dbReference>
<feature type="binding site" evidence="8">
    <location>
        <position position="8"/>
    </location>
    <ligand>
        <name>Mg(2+)</name>
        <dbReference type="ChEBI" id="CHEBI:18420"/>
    </ligand>
</feature>
<dbReference type="InterPro" id="IPR008278">
    <property type="entry name" value="4-PPantetheinyl_Trfase_dom"/>
</dbReference>
<keyword evidence="6 8" id="KW-0443">Lipid metabolism</keyword>
<evidence type="ECO:0000256" key="4">
    <source>
        <dbReference type="ARBA" id="ARBA00022832"/>
    </source>
</evidence>
<keyword evidence="4 8" id="KW-0276">Fatty acid metabolism</keyword>
<dbReference type="HAMAP" id="MF_00101">
    <property type="entry name" value="AcpS"/>
    <property type="match status" value="1"/>
</dbReference>
<dbReference type="Pfam" id="PF01648">
    <property type="entry name" value="ACPS"/>
    <property type="match status" value="1"/>
</dbReference>
<evidence type="ECO:0000259" key="9">
    <source>
        <dbReference type="Pfam" id="PF01648"/>
    </source>
</evidence>
<feature type="domain" description="4'-phosphopantetheinyl transferase" evidence="9">
    <location>
        <begin position="4"/>
        <end position="99"/>
    </location>
</feature>
<keyword evidence="5 8" id="KW-0460">Magnesium</keyword>
<feature type="binding site" evidence="8">
    <location>
        <position position="60"/>
    </location>
    <ligand>
        <name>Mg(2+)</name>
        <dbReference type="ChEBI" id="CHEBI:18420"/>
    </ligand>
</feature>
<proteinExistence type="inferred from homology"/>
<organism evidence="10 11">
    <name type="scientific">Cohnella hongkongensis</name>
    <dbReference type="NCBI Taxonomy" id="178337"/>
    <lineage>
        <taxon>Bacteria</taxon>
        <taxon>Bacillati</taxon>
        <taxon>Bacillota</taxon>
        <taxon>Bacilli</taxon>
        <taxon>Bacillales</taxon>
        <taxon>Paenibacillaceae</taxon>
        <taxon>Cohnella</taxon>
    </lineage>
</organism>
<dbReference type="InterPro" id="IPR004568">
    <property type="entry name" value="Ppantetheine-prot_Trfase_dom"/>
</dbReference>
<dbReference type="InterPro" id="IPR037143">
    <property type="entry name" value="4-PPantetheinyl_Trfase_dom_sf"/>
</dbReference>
<accession>A0ABV9F976</accession>
<sequence>MIVGIGLDVVETARMERILKGASGSRFVDRVLTPRERKAWEALPARRALEFVSGRFAAKEAVVKALGCGIGATVGFRDIEVLADESGKPVCRLSSAAAMRLGWEEDGGRRVLVAITHERSLAAATALIEKL</sequence>
<keyword evidence="11" id="KW-1185">Reference proteome</keyword>
<evidence type="ECO:0000256" key="2">
    <source>
        <dbReference type="ARBA" id="ARBA00022679"/>
    </source>
</evidence>
<reference evidence="11" key="1">
    <citation type="journal article" date="2019" name="Int. J. Syst. Evol. Microbiol.">
        <title>The Global Catalogue of Microorganisms (GCM) 10K type strain sequencing project: providing services to taxonomists for standard genome sequencing and annotation.</title>
        <authorList>
            <consortium name="The Broad Institute Genomics Platform"/>
            <consortium name="The Broad Institute Genome Sequencing Center for Infectious Disease"/>
            <person name="Wu L."/>
            <person name="Ma J."/>
        </authorList>
    </citation>
    <scope>NUCLEOTIDE SEQUENCE [LARGE SCALE GENOMIC DNA]</scope>
    <source>
        <strain evidence="11">CCUG 49571</strain>
    </source>
</reference>
<comment type="similarity">
    <text evidence="8">Belongs to the P-Pant transferase superfamily. AcpS family.</text>
</comment>
<keyword evidence="8" id="KW-0963">Cytoplasm</keyword>